<evidence type="ECO:0000313" key="2">
    <source>
        <dbReference type="Proteomes" id="UP000813427"/>
    </source>
</evidence>
<accession>A0A8K0RQ26</accession>
<comment type="caution">
    <text evidence="1">The sequence shown here is derived from an EMBL/GenBank/DDBJ whole genome shotgun (WGS) entry which is preliminary data.</text>
</comment>
<dbReference type="OrthoDB" id="5071341at2759"/>
<evidence type="ECO:0000313" key="1">
    <source>
        <dbReference type="EMBL" id="KAH7238077.1"/>
    </source>
</evidence>
<dbReference type="EMBL" id="JAGPXF010000006">
    <property type="protein sequence ID" value="KAH7238077.1"/>
    <property type="molecule type" value="Genomic_DNA"/>
</dbReference>
<protein>
    <submittedName>
        <fullName evidence="1">Uncharacterized protein</fullName>
    </submittedName>
</protein>
<organism evidence="1 2">
    <name type="scientific">Fusarium tricinctum</name>
    <dbReference type="NCBI Taxonomy" id="61284"/>
    <lineage>
        <taxon>Eukaryota</taxon>
        <taxon>Fungi</taxon>
        <taxon>Dikarya</taxon>
        <taxon>Ascomycota</taxon>
        <taxon>Pezizomycotina</taxon>
        <taxon>Sordariomycetes</taxon>
        <taxon>Hypocreomycetidae</taxon>
        <taxon>Hypocreales</taxon>
        <taxon>Nectriaceae</taxon>
        <taxon>Fusarium</taxon>
        <taxon>Fusarium tricinctum species complex</taxon>
    </lineage>
</organism>
<dbReference type="AlphaFoldDB" id="A0A8K0RQ26"/>
<keyword evidence="2" id="KW-1185">Reference proteome</keyword>
<dbReference type="Proteomes" id="UP000813427">
    <property type="component" value="Unassembled WGS sequence"/>
</dbReference>
<name>A0A8K0RQ26_9HYPO</name>
<proteinExistence type="predicted"/>
<sequence>MAPSLRDQQDNESVSSVNRFDPEPTVVQKTITRQEAIDQAGDLIHKIRYLDFQQVALRSRIAAWISEPVLRVLPPRLKANLHVWCWLHDRKLFYKLSKFLDEDLSEWDYTVEISNRQRDMACCDLDTDILRFYVANLKPLRKGLPEQQRRELVNKLRNGLALFADYHDEKIRTIETATQALLQQEQNSINAERNAFLAASELQSQAMLD</sequence>
<gene>
    <name evidence="1" type="ORF">BKA59DRAFT_530801</name>
</gene>
<reference evidence="1" key="1">
    <citation type="journal article" date="2021" name="Nat. Commun.">
        <title>Genetic determinants of endophytism in the Arabidopsis root mycobiome.</title>
        <authorList>
            <person name="Mesny F."/>
            <person name="Miyauchi S."/>
            <person name="Thiergart T."/>
            <person name="Pickel B."/>
            <person name="Atanasova L."/>
            <person name="Karlsson M."/>
            <person name="Huettel B."/>
            <person name="Barry K.W."/>
            <person name="Haridas S."/>
            <person name="Chen C."/>
            <person name="Bauer D."/>
            <person name="Andreopoulos W."/>
            <person name="Pangilinan J."/>
            <person name="LaButti K."/>
            <person name="Riley R."/>
            <person name="Lipzen A."/>
            <person name="Clum A."/>
            <person name="Drula E."/>
            <person name="Henrissat B."/>
            <person name="Kohler A."/>
            <person name="Grigoriev I.V."/>
            <person name="Martin F.M."/>
            <person name="Hacquard S."/>
        </authorList>
    </citation>
    <scope>NUCLEOTIDE SEQUENCE</scope>
    <source>
        <strain evidence="1">MPI-SDFR-AT-0068</strain>
    </source>
</reference>